<evidence type="ECO:0000256" key="8">
    <source>
        <dbReference type="ARBA" id="ARBA00023012"/>
    </source>
</evidence>
<keyword evidence="9" id="KW-0472">Membrane</keyword>
<feature type="domain" description="Signal transduction histidine kinase subgroup 3 dimerisation and phosphoacceptor" evidence="10">
    <location>
        <begin position="218"/>
        <end position="283"/>
    </location>
</feature>
<dbReference type="PANTHER" id="PTHR24421">
    <property type="entry name" value="NITRATE/NITRITE SENSOR PROTEIN NARX-RELATED"/>
    <property type="match status" value="1"/>
</dbReference>
<feature type="transmembrane region" description="Helical" evidence="9">
    <location>
        <begin position="166"/>
        <end position="188"/>
    </location>
</feature>
<evidence type="ECO:0000313" key="11">
    <source>
        <dbReference type="EMBL" id="ALG14927.1"/>
    </source>
</evidence>
<dbReference type="InterPro" id="IPR050482">
    <property type="entry name" value="Sensor_HK_TwoCompSys"/>
</dbReference>
<dbReference type="InterPro" id="IPR036890">
    <property type="entry name" value="HATPase_C_sf"/>
</dbReference>
<dbReference type="AlphaFoldDB" id="A0A0N7F5R0"/>
<keyword evidence="9" id="KW-0812">Transmembrane</keyword>
<evidence type="ECO:0000259" key="10">
    <source>
        <dbReference type="Pfam" id="PF07730"/>
    </source>
</evidence>
<evidence type="ECO:0000256" key="4">
    <source>
        <dbReference type="ARBA" id="ARBA00022679"/>
    </source>
</evidence>
<dbReference type="SUPFAM" id="SSF55874">
    <property type="entry name" value="ATPase domain of HSP90 chaperone/DNA topoisomerase II/histidine kinase"/>
    <property type="match status" value="1"/>
</dbReference>
<evidence type="ECO:0000256" key="2">
    <source>
        <dbReference type="ARBA" id="ARBA00012438"/>
    </source>
</evidence>
<dbReference type="CDD" id="cd16917">
    <property type="entry name" value="HATPase_UhpB-NarQ-NarX-like"/>
    <property type="match status" value="1"/>
</dbReference>
<proteinExistence type="predicted"/>
<dbReference type="STRING" id="860235.AOZ06_20660"/>
<dbReference type="GO" id="GO:0005524">
    <property type="term" value="F:ATP binding"/>
    <property type="evidence" value="ECO:0007669"/>
    <property type="project" value="UniProtKB-KW"/>
</dbReference>
<evidence type="ECO:0000256" key="5">
    <source>
        <dbReference type="ARBA" id="ARBA00022741"/>
    </source>
</evidence>
<evidence type="ECO:0000256" key="7">
    <source>
        <dbReference type="ARBA" id="ARBA00022840"/>
    </source>
</evidence>
<dbReference type="Gene3D" id="3.30.565.10">
    <property type="entry name" value="Histidine kinase-like ATPase, C-terminal domain"/>
    <property type="match status" value="1"/>
</dbReference>
<dbReference type="Proteomes" id="UP000063699">
    <property type="component" value="Chromosome"/>
</dbReference>
<evidence type="ECO:0000256" key="6">
    <source>
        <dbReference type="ARBA" id="ARBA00022777"/>
    </source>
</evidence>
<evidence type="ECO:0000313" key="12">
    <source>
        <dbReference type="Proteomes" id="UP000063699"/>
    </source>
</evidence>
<dbReference type="EMBL" id="CP012752">
    <property type="protein sequence ID" value="ALG14927.1"/>
    <property type="molecule type" value="Genomic_DNA"/>
</dbReference>
<dbReference type="OrthoDB" id="227596at2"/>
<dbReference type="EC" id="2.7.13.3" evidence="2"/>
<comment type="catalytic activity">
    <reaction evidence="1">
        <text>ATP + protein L-histidine = ADP + protein N-phospho-L-histidine.</text>
        <dbReference type="EC" id="2.7.13.3"/>
    </reaction>
</comment>
<keyword evidence="8" id="KW-0902">Two-component regulatory system</keyword>
<accession>A0A0N7F5R0</accession>
<evidence type="ECO:0000256" key="1">
    <source>
        <dbReference type="ARBA" id="ARBA00000085"/>
    </source>
</evidence>
<keyword evidence="7" id="KW-0067">ATP-binding</keyword>
<dbReference type="KEGG" id="kphy:AOZ06_20660"/>
<dbReference type="GO" id="GO:0000155">
    <property type="term" value="F:phosphorelay sensor kinase activity"/>
    <property type="evidence" value="ECO:0007669"/>
    <property type="project" value="InterPro"/>
</dbReference>
<keyword evidence="4" id="KW-0808">Transferase</keyword>
<keyword evidence="9" id="KW-1133">Transmembrane helix</keyword>
<protein>
    <recommendedName>
        <fullName evidence="2">histidine kinase</fullName>
        <ecNumber evidence="2">2.7.13.3</ecNumber>
    </recommendedName>
</protein>
<evidence type="ECO:0000256" key="9">
    <source>
        <dbReference type="SAM" id="Phobius"/>
    </source>
</evidence>
<gene>
    <name evidence="11" type="ORF">AOZ06_20660</name>
</gene>
<name>A0A0N7F5R0_9PSEU</name>
<sequence length="416" mass="44044">MIRAVFGPVGRKLTYRRWTYLVLGATLIVPFTFAAVAIVPPVLGMLLPADTAEQPLVVAVTMTLAIIVWAAGTSFIPAVRVVEGTAARELLGPGVPAQASSRATNLEARWKTCQWFLVHIVVGAVIGGLTLFLPLGLLQSFLAPFTGEWLLARGTQVSVPSGWQSAWIPAVALVASVLLVHLVNLAGVGMTRLSQVLLGPTPADHLAELKQRAEQLAERNRLARELHDSVGHALSVVTIQASAAGRVLDGDPQFAKRALSAIEESARGALADLDHVLGLLREDEPGTQPQRTLADLDQLLDTMRLSGVALETRITGDLPGLPFAVSTEAYRIVQECLTNALKHAGKVAGAVTVTLEVEASDDALRVEATNPLTGQPPTGRGGRGIAGMRERATVLRGQIEAGPAAGAWRVRARIPL</sequence>
<evidence type="ECO:0000256" key="3">
    <source>
        <dbReference type="ARBA" id="ARBA00022553"/>
    </source>
</evidence>
<dbReference type="Pfam" id="PF07730">
    <property type="entry name" value="HisKA_3"/>
    <property type="match status" value="1"/>
</dbReference>
<dbReference type="PANTHER" id="PTHR24421:SF10">
    <property type="entry name" value="NITRATE_NITRITE SENSOR PROTEIN NARQ"/>
    <property type="match status" value="1"/>
</dbReference>
<dbReference type="GO" id="GO:0016020">
    <property type="term" value="C:membrane"/>
    <property type="evidence" value="ECO:0007669"/>
    <property type="project" value="InterPro"/>
</dbReference>
<keyword evidence="3" id="KW-0597">Phosphoprotein</keyword>
<organism evidence="11 12">
    <name type="scientific">Kibdelosporangium phytohabitans</name>
    <dbReference type="NCBI Taxonomy" id="860235"/>
    <lineage>
        <taxon>Bacteria</taxon>
        <taxon>Bacillati</taxon>
        <taxon>Actinomycetota</taxon>
        <taxon>Actinomycetes</taxon>
        <taxon>Pseudonocardiales</taxon>
        <taxon>Pseudonocardiaceae</taxon>
        <taxon>Kibdelosporangium</taxon>
    </lineage>
</organism>
<keyword evidence="12" id="KW-1185">Reference proteome</keyword>
<feature type="transmembrane region" description="Helical" evidence="9">
    <location>
        <begin position="20"/>
        <end position="43"/>
    </location>
</feature>
<dbReference type="Gene3D" id="1.20.5.1930">
    <property type="match status" value="1"/>
</dbReference>
<dbReference type="GO" id="GO:0046983">
    <property type="term" value="F:protein dimerization activity"/>
    <property type="evidence" value="ECO:0007669"/>
    <property type="project" value="InterPro"/>
</dbReference>
<dbReference type="InterPro" id="IPR011712">
    <property type="entry name" value="Sig_transdc_His_kin_sub3_dim/P"/>
</dbReference>
<feature type="transmembrane region" description="Helical" evidence="9">
    <location>
        <begin position="55"/>
        <end position="79"/>
    </location>
</feature>
<feature type="transmembrane region" description="Helical" evidence="9">
    <location>
        <begin position="116"/>
        <end position="146"/>
    </location>
</feature>
<keyword evidence="6" id="KW-0418">Kinase</keyword>
<keyword evidence="5" id="KW-0547">Nucleotide-binding</keyword>
<reference evidence="11 12" key="1">
    <citation type="submission" date="2015-07" db="EMBL/GenBank/DDBJ databases">
        <title>Genome sequencing of Kibdelosporangium phytohabitans.</title>
        <authorList>
            <person name="Qin S."/>
            <person name="Xing K."/>
        </authorList>
    </citation>
    <scope>NUCLEOTIDE SEQUENCE [LARGE SCALE GENOMIC DNA]</scope>
    <source>
        <strain evidence="11 12">KLBMP1111</strain>
    </source>
</reference>